<keyword evidence="5" id="KW-1185">Reference proteome</keyword>
<proteinExistence type="predicted"/>
<dbReference type="FunFam" id="3.30.420.10:FF:000032">
    <property type="entry name" value="Retrovirus-related Pol polyprotein from transposon 297-like Protein"/>
    <property type="match status" value="1"/>
</dbReference>
<dbReference type="Gene3D" id="1.10.340.70">
    <property type="match status" value="1"/>
</dbReference>
<dbReference type="GO" id="GO:0003824">
    <property type="term" value="F:catalytic activity"/>
    <property type="evidence" value="ECO:0007669"/>
    <property type="project" value="UniProtKB-KW"/>
</dbReference>
<dbReference type="FunFam" id="3.30.70.270:FF:000020">
    <property type="entry name" value="Transposon Tf2-6 polyprotein-like Protein"/>
    <property type="match status" value="1"/>
</dbReference>
<dbReference type="Gene3D" id="3.30.420.10">
    <property type="entry name" value="Ribonuclease H-like superfamily/Ribonuclease H"/>
    <property type="match status" value="1"/>
</dbReference>
<dbReference type="PANTHER" id="PTHR37984:SF5">
    <property type="entry name" value="PROTEIN NYNRIN-LIKE"/>
    <property type="match status" value="1"/>
</dbReference>
<dbReference type="Proteomes" id="UP000261640">
    <property type="component" value="Unplaced"/>
</dbReference>
<evidence type="ECO:0000313" key="5">
    <source>
        <dbReference type="Proteomes" id="UP000261640"/>
    </source>
</evidence>
<evidence type="ECO:0000256" key="1">
    <source>
        <dbReference type="ARBA" id="ARBA00023268"/>
    </source>
</evidence>
<dbReference type="AlphaFoldDB" id="A0A3Q3LFZ5"/>
<dbReference type="GO" id="GO:0003676">
    <property type="term" value="F:nucleic acid binding"/>
    <property type="evidence" value="ECO:0007669"/>
    <property type="project" value="InterPro"/>
</dbReference>
<dbReference type="InterPro" id="IPR041588">
    <property type="entry name" value="Integrase_H2C2"/>
</dbReference>
<evidence type="ECO:0000256" key="2">
    <source>
        <dbReference type="ARBA" id="ARBA00039658"/>
    </source>
</evidence>
<dbReference type="GeneTree" id="ENSGT01040000240511"/>
<dbReference type="InterPro" id="IPR043128">
    <property type="entry name" value="Rev_trsase/Diguanyl_cyclase"/>
</dbReference>
<accession>A0A3Q3LFZ5</accession>
<dbReference type="InterPro" id="IPR043502">
    <property type="entry name" value="DNA/RNA_pol_sf"/>
</dbReference>
<sequence>MDQDKVKAVTSWPQPTTIKELRRFLGFSNFYRRFIAGYSAIVNPLTDLLRGQARTFQWTAQAEQAFLKLKHVFTHAPLLSHPDPDSPFVMEVDASSAGVGAILSQYQGTPRVLHPCAYFSRKLSSAERNYDIGNRELLAIKLALEEWRHWLEGAAHPFLVLTDHKNLQYLREAKRLNPRQAWWALFFTRINFQIQYRSKNIKADTLSRLYDEDCDTELPENILPSDVFAAPIQWTSPTLPDPADQRTPPGCPPGLQYVPRLQRKSLIHSAHSSVGTGHPGVTATLGLLKGSYWWPNMGADVRRYIRGCVDCAVSKSSRHLPVGKLCPLPTPNRPWSHIGVDFITDLPNSNGNTCILVIVDRFSKFCRLLPLVALPTALQTAELLFDQVFRIFGLPEDIVSDRGPQFISRVWKSFFSLLQTSVSLSSGYHPQTNGQTERKIQEVSRFLRTFCRDHQDRWERFLGWAEYAQNSLIHSSTGLTPFQCILGYQPPLFPWSGRVTDVPAVDFWFRESERVWEAAHLQLQRARGRQQRTADARRRDS</sequence>
<organism evidence="4 5">
    <name type="scientific">Mastacembelus armatus</name>
    <name type="common">zig-zag eel</name>
    <dbReference type="NCBI Taxonomy" id="205130"/>
    <lineage>
        <taxon>Eukaryota</taxon>
        <taxon>Metazoa</taxon>
        <taxon>Chordata</taxon>
        <taxon>Craniata</taxon>
        <taxon>Vertebrata</taxon>
        <taxon>Euteleostomi</taxon>
        <taxon>Actinopterygii</taxon>
        <taxon>Neopterygii</taxon>
        <taxon>Teleostei</taxon>
        <taxon>Neoteleostei</taxon>
        <taxon>Acanthomorphata</taxon>
        <taxon>Anabantaria</taxon>
        <taxon>Synbranchiformes</taxon>
        <taxon>Mastacembelidae</taxon>
        <taxon>Mastacembelus</taxon>
    </lineage>
</organism>
<dbReference type="FunFam" id="3.10.20.370:FF:000003">
    <property type="entry name" value="Transposon Tf2-6 polyprotein"/>
    <property type="match status" value="1"/>
</dbReference>
<dbReference type="Pfam" id="PF17919">
    <property type="entry name" value="RT_RNaseH_2"/>
    <property type="match status" value="1"/>
</dbReference>
<dbReference type="InParanoid" id="A0A3Q3LFZ5"/>
<dbReference type="InterPro" id="IPR001584">
    <property type="entry name" value="Integrase_cat-core"/>
</dbReference>
<dbReference type="CDD" id="cd09274">
    <property type="entry name" value="RNase_HI_RT_Ty3"/>
    <property type="match status" value="1"/>
</dbReference>
<keyword evidence="1" id="KW-0511">Multifunctional enzyme</keyword>
<dbReference type="PROSITE" id="PS50994">
    <property type="entry name" value="INTEGRASE"/>
    <property type="match status" value="1"/>
</dbReference>
<dbReference type="Pfam" id="PF00665">
    <property type="entry name" value="rve"/>
    <property type="match status" value="1"/>
</dbReference>
<dbReference type="SUPFAM" id="SSF53098">
    <property type="entry name" value="Ribonuclease H-like"/>
    <property type="match status" value="1"/>
</dbReference>
<evidence type="ECO:0000313" key="4">
    <source>
        <dbReference type="Ensembl" id="ENSMAMP00000008349.2"/>
    </source>
</evidence>
<dbReference type="InterPro" id="IPR041577">
    <property type="entry name" value="RT_RNaseH_2"/>
</dbReference>
<dbReference type="InterPro" id="IPR012337">
    <property type="entry name" value="RNaseH-like_sf"/>
</dbReference>
<dbReference type="SUPFAM" id="SSF56672">
    <property type="entry name" value="DNA/RNA polymerases"/>
    <property type="match status" value="1"/>
</dbReference>
<feature type="domain" description="Integrase catalytic" evidence="3">
    <location>
        <begin position="330"/>
        <end position="489"/>
    </location>
</feature>
<reference evidence="4" key="1">
    <citation type="submission" date="2025-08" db="UniProtKB">
        <authorList>
            <consortium name="Ensembl"/>
        </authorList>
    </citation>
    <scope>IDENTIFICATION</scope>
</reference>
<dbReference type="PANTHER" id="PTHR37984">
    <property type="entry name" value="PROTEIN CBG26694"/>
    <property type="match status" value="1"/>
</dbReference>
<dbReference type="STRING" id="205130.ENSMAMP00000008349"/>
<reference evidence="4" key="2">
    <citation type="submission" date="2025-09" db="UniProtKB">
        <authorList>
            <consortium name="Ensembl"/>
        </authorList>
    </citation>
    <scope>IDENTIFICATION</scope>
</reference>
<dbReference type="Pfam" id="PF17921">
    <property type="entry name" value="Integrase_H2C2"/>
    <property type="match status" value="1"/>
</dbReference>
<dbReference type="Ensembl" id="ENSMAMT00000008571.2">
    <property type="protein sequence ID" value="ENSMAMP00000008349.2"/>
    <property type="gene ID" value="ENSMAMG00000005679.2"/>
</dbReference>
<dbReference type="InterPro" id="IPR050951">
    <property type="entry name" value="Retrovirus_Pol_polyprotein"/>
</dbReference>
<dbReference type="InterPro" id="IPR036397">
    <property type="entry name" value="RNaseH_sf"/>
</dbReference>
<dbReference type="GO" id="GO:0015074">
    <property type="term" value="P:DNA integration"/>
    <property type="evidence" value="ECO:0007669"/>
    <property type="project" value="InterPro"/>
</dbReference>
<protein>
    <recommendedName>
        <fullName evidence="2">Gypsy retrotransposon integrase-like protein 1</fullName>
    </recommendedName>
</protein>
<name>A0A3Q3LFZ5_9TELE</name>
<dbReference type="Gene3D" id="3.30.70.270">
    <property type="match status" value="1"/>
</dbReference>
<evidence type="ECO:0000259" key="3">
    <source>
        <dbReference type="PROSITE" id="PS50994"/>
    </source>
</evidence>